<proteinExistence type="predicted"/>
<organism evidence="1 2">
    <name type="scientific">Anaeramoeba flamelloides</name>
    <dbReference type="NCBI Taxonomy" id="1746091"/>
    <lineage>
        <taxon>Eukaryota</taxon>
        <taxon>Metamonada</taxon>
        <taxon>Anaeramoebidae</taxon>
        <taxon>Anaeramoeba</taxon>
    </lineage>
</organism>
<gene>
    <name evidence="1" type="ORF">M0812_26648</name>
</gene>
<accession>A0AAV7YEI7</accession>
<dbReference type="Proteomes" id="UP001146793">
    <property type="component" value="Unassembled WGS sequence"/>
</dbReference>
<reference evidence="1" key="1">
    <citation type="submission" date="2022-08" db="EMBL/GenBank/DDBJ databases">
        <title>Novel sulphate-reducing endosymbionts in the free-living metamonad Anaeramoeba.</title>
        <authorList>
            <person name="Jerlstrom-Hultqvist J."/>
            <person name="Cepicka I."/>
            <person name="Gallot-Lavallee L."/>
            <person name="Salas-Leiva D."/>
            <person name="Curtis B.A."/>
            <person name="Zahonova K."/>
            <person name="Pipaliya S."/>
            <person name="Dacks J."/>
            <person name="Roger A.J."/>
        </authorList>
    </citation>
    <scope>NUCLEOTIDE SEQUENCE</scope>
    <source>
        <strain evidence="1">Busselton2</strain>
    </source>
</reference>
<dbReference type="EMBL" id="JANTQA010000063">
    <property type="protein sequence ID" value="KAJ3427069.1"/>
    <property type="molecule type" value="Genomic_DNA"/>
</dbReference>
<evidence type="ECO:0000313" key="2">
    <source>
        <dbReference type="Proteomes" id="UP001146793"/>
    </source>
</evidence>
<protein>
    <submittedName>
        <fullName evidence="1">Uncharacterized protein</fullName>
    </submittedName>
</protein>
<evidence type="ECO:0000313" key="1">
    <source>
        <dbReference type="EMBL" id="KAJ3427069.1"/>
    </source>
</evidence>
<comment type="caution">
    <text evidence="1">The sequence shown here is derived from an EMBL/GenBank/DDBJ whole genome shotgun (WGS) entry which is preliminary data.</text>
</comment>
<dbReference type="AlphaFoldDB" id="A0AAV7YEI7"/>
<name>A0AAV7YEI7_9EUKA</name>
<sequence>MRRIERNVIQNKYSLRKYRANRRRNKEIRYVLLLTTEKKNIPRNNIKESLTYNLENIKLTTRLVQNGKSLLQITELFRYDLIFFYSALKATINDSVTLGNQLASYVSDGGSLIICAVAALALDKGQEKNNKRNLIKSIRQKSNNQNVPDFTYKTTYLKGKIMEKGFLPAPKGVLLNGMHKNTKRAKINLKKCNLNHPIMKNIKQFDGGRLSFRVNSQTIPASSIDKSEKIQEIAQWNDGLPLISIRKKNPIYGDVCILNMCPVSGGKLGLPGSWMPSSDGKLLISNTIKFLIEN</sequence>